<gene>
    <name evidence="2" type="ORF">SANT12839_005280</name>
</gene>
<dbReference type="AlphaFoldDB" id="A0A4D4JYZ8"/>
<reference evidence="2 3" key="1">
    <citation type="journal article" date="2020" name="Int. J. Syst. Evol. Microbiol.">
        <title>Reclassification of Streptomyces castelarensis and Streptomyces sporoclivatus as later heterotypic synonyms of Streptomyces antimycoticus.</title>
        <authorList>
            <person name="Komaki H."/>
            <person name="Tamura T."/>
        </authorList>
    </citation>
    <scope>NUCLEOTIDE SEQUENCE [LARGE SCALE GENOMIC DNA]</scope>
    <source>
        <strain evidence="2 3">NBRC 12839</strain>
    </source>
</reference>
<organism evidence="2 3">
    <name type="scientific">Streptomyces antimycoticus</name>
    <dbReference type="NCBI Taxonomy" id="68175"/>
    <lineage>
        <taxon>Bacteria</taxon>
        <taxon>Bacillati</taxon>
        <taxon>Actinomycetota</taxon>
        <taxon>Actinomycetes</taxon>
        <taxon>Kitasatosporales</taxon>
        <taxon>Streptomycetaceae</taxon>
        <taxon>Streptomyces</taxon>
        <taxon>Streptomyces violaceusniger group</taxon>
    </lineage>
</organism>
<accession>A0A4D4JYZ8</accession>
<dbReference type="EMBL" id="BJHV01000001">
    <property type="protein sequence ID" value="GDY39646.1"/>
    <property type="molecule type" value="Genomic_DNA"/>
</dbReference>
<evidence type="ECO:0000256" key="1">
    <source>
        <dbReference type="SAM" id="MobiDB-lite"/>
    </source>
</evidence>
<comment type="caution">
    <text evidence="2">The sequence shown here is derived from an EMBL/GenBank/DDBJ whole genome shotgun (WGS) entry which is preliminary data.</text>
</comment>
<name>A0A4D4JYZ8_9ACTN</name>
<sequence length="85" mass="9114">MAYLSGPEASWANTERIRAFEAAAAFGVDVTVIPCGHTARHGYDTADAVRDRVRLTSVPPAVSPGRGRGSRRQSMSTEAPAVSRW</sequence>
<evidence type="ECO:0000313" key="3">
    <source>
        <dbReference type="Proteomes" id="UP000299290"/>
    </source>
</evidence>
<feature type="region of interest" description="Disordered" evidence="1">
    <location>
        <begin position="58"/>
        <end position="85"/>
    </location>
</feature>
<dbReference type="Proteomes" id="UP000299290">
    <property type="component" value="Unassembled WGS sequence"/>
</dbReference>
<proteinExistence type="predicted"/>
<evidence type="ECO:0000313" key="2">
    <source>
        <dbReference type="EMBL" id="GDY39646.1"/>
    </source>
</evidence>
<keyword evidence="3" id="KW-1185">Reference proteome</keyword>
<protein>
    <submittedName>
        <fullName evidence="2">Uncharacterized protein</fullName>
    </submittedName>
</protein>